<name>A0A238UAI2_9FLAO</name>
<dbReference type="HAMAP" id="MF_00212">
    <property type="entry name" value="MQO"/>
    <property type="match status" value="1"/>
</dbReference>
<evidence type="ECO:0000256" key="3">
    <source>
        <dbReference type="ARBA" id="ARBA00005012"/>
    </source>
</evidence>
<organism evidence="10 11">
    <name type="scientific">Tenacibaculum jejuense</name>
    <dbReference type="NCBI Taxonomy" id="584609"/>
    <lineage>
        <taxon>Bacteria</taxon>
        <taxon>Pseudomonadati</taxon>
        <taxon>Bacteroidota</taxon>
        <taxon>Flavobacteriia</taxon>
        <taxon>Flavobacteriales</taxon>
        <taxon>Flavobacteriaceae</taxon>
        <taxon>Tenacibaculum</taxon>
    </lineage>
</organism>
<dbReference type="GO" id="GO:0008924">
    <property type="term" value="F:L-malate dehydrogenase (quinone) activity"/>
    <property type="evidence" value="ECO:0007669"/>
    <property type="project" value="UniProtKB-UniRule"/>
</dbReference>
<comment type="cofactor">
    <cofactor evidence="2 9">
        <name>FAD</name>
        <dbReference type="ChEBI" id="CHEBI:57692"/>
    </cofactor>
</comment>
<dbReference type="AlphaFoldDB" id="A0A238UAI2"/>
<dbReference type="EMBL" id="LT899436">
    <property type="protein sequence ID" value="SNR16085.1"/>
    <property type="molecule type" value="Genomic_DNA"/>
</dbReference>
<dbReference type="PANTHER" id="PTHR43104">
    <property type="entry name" value="L-2-HYDROXYGLUTARATE DEHYDROGENASE, MITOCHONDRIAL"/>
    <property type="match status" value="1"/>
</dbReference>
<dbReference type="EC" id="1.1.5.4" evidence="9"/>
<sequence>MNFEKEYDLICVGGGIMSANLALLAKLLDPKLKILILERLDQVALESSAAWNNAGTGHAALCELNYCPEKEDGSIAMEKAIRICTQFEISKQFWAYLTENGYVDNPNDFVMPVKHHSWVTGKTNSDYLEKRFKAYKEHFMFDNISFTRDISEMEKWFPLIMKDRGKEEIMAASRMDRGTEVNYGALTKALFKVLEEKFDTPVYCNQEVLDVDPDTDLDWTVATKNTRTEEIHNIEAKHVFIGAGGGSLLLLQKVEIEEKEGYGGFPVSGEWLVCNNEEIINQHNAKVYSKAGIGDPPMSTPHLDTRYIDGKKSLLFGPFAGFSPKFLKEGSNLDLFKSIQFDNISPMLGAFWHNLPLTKYLVHQVLMNKENRMDSLRKFMKNAKSEDWDVVKAGQRVQIIKKDEFEGGQLRFGTEVISSKDGSITCLLGASPGASTATAIMFEVLEKAFPELLQNQENKDLLNKVVPFYNKEVEEVLFKKELKRVKTILNL</sequence>
<dbReference type="NCBIfam" id="TIGR01320">
    <property type="entry name" value="mal_quin_oxido"/>
    <property type="match status" value="1"/>
</dbReference>
<accession>A0A238UAI2</accession>
<dbReference type="UniPathway" id="UPA00223">
    <property type="reaction ID" value="UER01008"/>
</dbReference>
<evidence type="ECO:0000313" key="10">
    <source>
        <dbReference type="EMBL" id="SNR16085.1"/>
    </source>
</evidence>
<dbReference type="NCBIfam" id="NF003606">
    <property type="entry name" value="PRK05257.2-1"/>
    <property type="match status" value="1"/>
</dbReference>
<dbReference type="RefSeq" id="WP_095072367.1">
    <property type="nucleotide sequence ID" value="NZ_LT899436.1"/>
</dbReference>
<comment type="pathway">
    <text evidence="3 9">Carbohydrate metabolism; tricarboxylic acid cycle; oxaloacetate from (S)-malate (quinone route): step 1/1.</text>
</comment>
<reference evidence="10 11" key="1">
    <citation type="submission" date="2017-07" db="EMBL/GenBank/DDBJ databases">
        <authorList>
            <person name="Sun Z.S."/>
            <person name="Albrecht U."/>
            <person name="Echele G."/>
            <person name="Lee C.C."/>
        </authorList>
    </citation>
    <scope>NUCLEOTIDE SEQUENCE [LARGE SCALE GENOMIC DNA]</scope>
    <source>
        <strain evidence="11">type strain: KCTC 22618</strain>
    </source>
</reference>
<dbReference type="InterPro" id="IPR006231">
    <property type="entry name" value="MQO"/>
</dbReference>
<keyword evidence="7 9" id="KW-0274">FAD</keyword>
<keyword evidence="8 9" id="KW-0560">Oxidoreductase</keyword>
<dbReference type="NCBIfam" id="NF009875">
    <property type="entry name" value="PRK13339.1"/>
    <property type="match status" value="1"/>
</dbReference>
<gene>
    <name evidence="9 10" type="primary">mqo</name>
    <name evidence="10" type="ORF">TJEJU_2400</name>
</gene>
<keyword evidence="6 9" id="KW-0285">Flavoprotein</keyword>
<dbReference type="KEGG" id="tje:TJEJU_2400"/>
<dbReference type="InterPro" id="IPR036188">
    <property type="entry name" value="FAD/NAD-bd_sf"/>
</dbReference>
<proteinExistence type="inferred from homology"/>
<evidence type="ECO:0000313" key="11">
    <source>
        <dbReference type="Proteomes" id="UP000215214"/>
    </source>
</evidence>
<evidence type="ECO:0000256" key="6">
    <source>
        <dbReference type="ARBA" id="ARBA00022630"/>
    </source>
</evidence>
<dbReference type="Pfam" id="PF06039">
    <property type="entry name" value="Mqo"/>
    <property type="match status" value="1"/>
</dbReference>
<dbReference type="GO" id="GO:0006099">
    <property type="term" value="P:tricarboxylic acid cycle"/>
    <property type="evidence" value="ECO:0007669"/>
    <property type="project" value="UniProtKB-UniRule"/>
</dbReference>
<dbReference type="GO" id="GO:0047545">
    <property type="term" value="F:(S)-2-hydroxyglutarate dehydrogenase activity"/>
    <property type="evidence" value="ECO:0007669"/>
    <property type="project" value="TreeGrafter"/>
</dbReference>
<evidence type="ECO:0000256" key="7">
    <source>
        <dbReference type="ARBA" id="ARBA00022827"/>
    </source>
</evidence>
<keyword evidence="11" id="KW-1185">Reference proteome</keyword>
<comment type="similarity">
    <text evidence="4 9">Belongs to the MQO family.</text>
</comment>
<dbReference type="NCBIfam" id="NF003611">
    <property type="entry name" value="PRK05257.3-2"/>
    <property type="match status" value="1"/>
</dbReference>
<dbReference type="PANTHER" id="PTHR43104:SF2">
    <property type="entry name" value="L-2-HYDROXYGLUTARATE DEHYDROGENASE, MITOCHONDRIAL"/>
    <property type="match status" value="1"/>
</dbReference>
<protein>
    <recommendedName>
        <fullName evidence="9">Probable malate:quinone oxidoreductase</fullName>
        <ecNumber evidence="9">1.1.5.4</ecNumber>
    </recommendedName>
    <alternativeName>
        <fullName evidence="9">MQO</fullName>
    </alternativeName>
    <alternativeName>
        <fullName evidence="9">Malate dehydrogenase [quinone]</fullName>
    </alternativeName>
</protein>
<evidence type="ECO:0000256" key="2">
    <source>
        <dbReference type="ARBA" id="ARBA00001974"/>
    </source>
</evidence>
<evidence type="ECO:0000256" key="4">
    <source>
        <dbReference type="ARBA" id="ARBA00006389"/>
    </source>
</evidence>
<dbReference type="Proteomes" id="UP000215214">
    <property type="component" value="Chromosome TJEJU"/>
</dbReference>
<evidence type="ECO:0000256" key="5">
    <source>
        <dbReference type="ARBA" id="ARBA00022532"/>
    </source>
</evidence>
<evidence type="ECO:0000256" key="1">
    <source>
        <dbReference type="ARBA" id="ARBA00001139"/>
    </source>
</evidence>
<evidence type="ECO:0000256" key="9">
    <source>
        <dbReference type="HAMAP-Rule" id="MF_00212"/>
    </source>
</evidence>
<comment type="catalytic activity">
    <reaction evidence="1 9">
        <text>(S)-malate + a quinone = a quinol + oxaloacetate</text>
        <dbReference type="Rhea" id="RHEA:46012"/>
        <dbReference type="ChEBI" id="CHEBI:15589"/>
        <dbReference type="ChEBI" id="CHEBI:16452"/>
        <dbReference type="ChEBI" id="CHEBI:24646"/>
        <dbReference type="ChEBI" id="CHEBI:132124"/>
        <dbReference type="EC" id="1.1.5.4"/>
    </reaction>
</comment>
<dbReference type="SUPFAM" id="SSF51905">
    <property type="entry name" value="FAD/NAD(P)-binding domain"/>
    <property type="match status" value="1"/>
</dbReference>
<evidence type="ECO:0000256" key="8">
    <source>
        <dbReference type="ARBA" id="ARBA00023002"/>
    </source>
</evidence>
<dbReference type="OrthoDB" id="9763983at2"/>
<keyword evidence="5 9" id="KW-0816">Tricarboxylic acid cycle</keyword>